<dbReference type="PROSITE" id="PS50068">
    <property type="entry name" value="LDLRA_2"/>
    <property type="match status" value="1"/>
</dbReference>
<gene>
    <name evidence="8" type="ORF">EDS130_LOCUS39538</name>
</gene>
<evidence type="ECO:0000256" key="2">
    <source>
        <dbReference type="ARBA" id="ARBA00022692"/>
    </source>
</evidence>
<evidence type="ECO:0000256" key="3">
    <source>
        <dbReference type="ARBA" id="ARBA00022737"/>
    </source>
</evidence>
<dbReference type="InterPro" id="IPR002172">
    <property type="entry name" value="LDrepeatLR_classA_rpt"/>
</dbReference>
<feature type="disulfide bond" evidence="7">
    <location>
        <begin position="187"/>
        <end position="202"/>
    </location>
</feature>
<comment type="subcellular location">
    <subcellularLocation>
        <location evidence="1">Membrane</location>
        <topology evidence="1">Single-pass membrane protein</topology>
    </subcellularLocation>
</comment>
<evidence type="ECO:0000313" key="8">
    <source>
        <dbReference type="EMBL" id="CAF1451289.1"/>
    </source>
</evidence>
<dbReference type="GO" id="GO:0005886">
    <property type="term" value="C:plasma membrane"/>
    <property type="evidence" value="ECO:0007669"/>
    <property type="project" value="TreeGrafter"/>
</dbReference>
<dbReference type="Proteomes" id="UP000663852">
    <property type="component" value="Unassembled WGS sequence"/>
</dbReference>
<evidence type="ECO:0000256" key="1">
    <source>
        <dbReference type="ARBA" id="ARBA00004167"/>
    </source>
</evidence>
<evidence type="ECO:0000256" key="7">
    <source>
        <dbReference type="PROSITE-ProRule" id="PRU00124"/>
    </source>
</evidence>
<name>A0A815PL67_ADIRI</name>
<dbReference type="SMART" id="SM00192">
    <property type="entry name" value="LDLa"/>
    <property type="match status" value="3"/>
</dbReference>
<organism evidence="8 9">
    <name type="scientific">Adineta ricciae</name>
    <name type="common">Rotifer</name>
    <dbReference type="NCBI Taxonomy" id="249248"/>
    <lineage>
        <taxon>Eukaryota</taxon>
        <taxon>Metazoa</taxon>
        <taxon>Spiralia</taxon>
        <taxon>Gnathifera</taxon>
        <taxon>Rotifera</taxon>
        <taxon>Eurotatoria</taxon>
        <taxon>Bdelloidea</taxon>
        <taxon>Adinetida</taxon>
        <taxon>Adinetidae</taxon>
        <taxon>Adineta</taxon>
    </lineage>
</organism>
<keyword evidence="3" id="KW-0677">Repeat</keyword>
<sequence>MNSTLFYYCQNSTKCISKHRLMDGIQDCILNDDETISYSCELDDQHFRFQCTNSVELNQENIPFTTLCDGFIDLIDPENDETDENHYYWWQCNNIYTRCNDVWNYQNGADELNCSYLPIKCPGMQHPCVSLHTSKSGCLPIEMAGNNHIDCIGGTDERYLCHSNGQLIFKPFSCWNETKCLDIYDICDGEANCRYDDDEKFCSQNPSWISEYVCMPSENYQQTLEERIICLISLEQFRQVNIFFAFEPTIILSKPIRKNLIEKIQQKMISSSNKYSLEKISSKNHFHCNRGRIFKDSFGQLKCLCPPAYYGYSCQYQNQRVSLTVQIRPEFDWHTVFLLVIFLIDENQEIESGRICTVKLTR</sequence>
<accession>A0A815PL67</accession>
<evidence type="ECO:0000256" key="4">
    <source>
        <dbReference type="ARBA" id="ARBA00022989"/>
    </source>
</evidence>
<evidence type="ECO:0008006" key="10">
    <source>
        <dbReference type="Google" id="ProtNLM"/>
    </source>
</evidence>
<evidence type="ECO:0000313" key="9">
    <source>
        <dbReference type="Proteomes" id="UP000663852"/>
    </source>
</evidence>
<keyword evidence="5" id="KW-0472">Membrane</keyword>
<evidence type="ECO:0000256" key="5">
    <source>
        <dbReference type="ARBA" id="ARBA00023136"/>
    </source>
</evidence>
<dbReference type="AlphaFoldDB" id="A0A815PL67"/>
<dbReference type="InterPro" id="IPR050685">
    <property type="entry name" value="LDLR"/>
</dbReference>
<keyword evidence="2" id="KW-0812">Transmembrane</keyword>
<protein>
    <recommendedName>
        <fullName evidence="10">EGF-like domain-containing protein</fullName>
    </recommendedName>
</protein>
<comment type="caution">
    <text evidence="7">Lacks conserved residue(s) required for the propagation of feature annotation.</text>
</comment>
<dbReference type="EMBL" id="CAJNOJ010000446">
    <property type="protein sequence ID" value="CAF1451289.1"/>
    <property type="molecule type" value="Genomic_DNA"/>
</dbReference>
<evidence type="ECO:0000256" key="6">
    <source>
        <dbReference type="ARBA" id="ARBA00023157"/>
    </source>
</evidence>
<proteinExistence type="predicted"/>
<comment type="caution">
    <text evidence="8">The sequence shown here is derived from an EMBL/GenBank/DDBJ whole genome shotgun (WGS) entry which is preliminary data.</text>
</comment>
<dbReference type="PANTHER" id="PTHR24270:SF62">
    <property type="entry name" value="LOW-DENSITY LIPOPROTEIN RECEPTOR-RELATED PROTEIN 2"/>
    <property type="match status" value="1"/>
</dbReference>
<dbReference type="PRINTS" id="PR00261">
    <property type="entry name" value="LDLRECEPTOR"/>
</dbReference>
<keyword evidence="6 7" id="KW-1015">Disulfide bond</keyword>
<dbReference type="PANTHER" id="PTHR24270">
    <property type="entry name" value="LOW-DENSITY LIPOPROTEIN RECEPTOR-RELATED"/>
    <property type="match status" value="1"/>
</dbReference>
<reference evidence="8" key="1">
    <citation type="submission" date="2021-02" db="EMBL/GenBank/DDBJ databases">
        <authorList>
            <person name="Nowell W R."/>
        </authorList>
    </citation>
    <scope>NUCLEOTIDE SEQUENCE</scope>
</reference>
<keyword evidence="4" id="KW-1133">Transmembrane helix</keyword>
<dbReference type="OrthoDB" id="10070867at2759"/>